<comment type="subcellular location">
    <subcellularLocation>
        <location evidence="2">Cell inner membrane</location>
    </subcellularLocation>
    <subcellularLocation>
        <location evidence="1 11">Cell membrane</location>
        <topology evidence="1 11">Peripheral membrane protein</topology>
    </subcellularLocation>
</comment>
<dbReference type="PROSITE" id="PS50893">
    <property type="entry name" value="ABC_TRANSPORTER_2"/>
    <property type="match status" value="2"/>
</dbReference>
<protein>
    <recommendedName>
        <fullName evidence="11">Ribose/galactose/methyl galactoside import ATP-binding protein</fullName>
        <ecNumber evidence="11">7.5.2.11</ecNumber>
    </recommendedName>
</protein>
<dbReference type="InterPro" id="IPR050107">
    <property type="entry name" value="ABC_carbohydrate_import_ATPase"/>
</dbReference>
<evidence type="ECO:0000256" key="4">
    <source>
        <dbReference type="ARBA" id="ARBA00022475"/>
    </source>
</evidence>
<gene>
    <name evidence="13" type="ORF">E1I69_07595</name>
</gene>
<dbReference type="PANTHER" id="PTHR43790">
    <property type="entry name" value="CARBOHYDRATE TRANSPORT ATP-BINDING PROTEIN MG119-RELATED"/>
    <property type="match status" value="1"/>
</dbReference>
<keyword evidence="8 11" id="KW-0067">ATP-binding</keyword>
<proteinExistence type="inferred from homology"/>
<evidence type="ECO:0000313" key="14">
    <source>
        <dbReference type="Proteomes" id="UP000306477"/>
    </source>
</evidence>
<dbReference type="GO" id="GO:0015749">
    <property type="term" value="P:monosaccharide transmembrane transport"/>
    <property type="evidence" value="ECO:0007669"/>
    <property type="project" value="UniProtKB-ARBA"/>
</dbReference>
<keyword evidence="5 11" id="KW-0762">Sugar transport</keyword>
<keyword evidence="3 11" id="KW-0813">Transport</keyword>
<sequence>MYALEMKNISKSFPGVKALNHVSLNVKKGSVHALMGENGAGKSTLMKILAGIYQPDEGELFLKGEKIVLNSPSEALHHGISMIHQELSFVSELTVAENVFLGREPRIGKSRIINKKKQNEDTRELLQRLNIDLDTKVKMSTLSVSDRQMVEIVKAVSNNADIIVMDEPTSAITDREVEKLFSIIKMLTSQGKSIIYISHKMDEIFKIADDITILRDGCYIDSKPATDLNHDMLISLMVGRELKDVYQTRTSKREEVFMEVKNLTRKGSFENISFTMHRGEVFGIAGLVGAGRTELVESIFGINPPQTGEIHMNQRKVVHKHPSEAIKNGIALVTEDRKQTGLNLAGNVRDNISLVYLRKLSFFNHIISRKKESSTVDAQIKSFKIKTPNRNMLVKNLSGGNQQKIVIAKWLLNKPDILILDEPTRGIDIGAKSEIYKIIYDFASLGKAVIVISSEMPELFGICDRIMVMCEGVKTGEFLREEFDQEKVMACCAGMTKGEKVG</sequence>
<dbReference type="FunFam" id="3.40.50.300:FF:000127">
    <property type="entry name" value="Ribose import ATP-binding protein RbsA"/>
    <property type="match status" value="1"/>
</dbReference>
<comment type="similarity">
    <text evidence="11">Belongs to the ABC transporter superfamily.</text>
</comment>
<dbReference type="GO" id="GO:0005524">
    <property type="term" value="F:ATP binding"/>
    <property type="evidence" value="ECO:0007669"/>
    <property type="project" value="UniProtKB-UniRule"/>
</dbReference>
<dbReference type="InterPro" id="IPR027417">
    <property type="entry name" value="P-loop_NTPase"/>
</dbReference>
<comment type="function">
    <text evidence="11">Part of an ABC transporter complex involved in carbohydrate import. Could be involved in ribose, galactose and/or methyl galactoside import. Responsible for energy coupling to the transport system.</text>
</comment>
<dbReference type="InterPro" id="IPR003439">
    <property type="entry name" value="ABC_transporter-like_ATP-bd"/>
</dbReference>
<dbReference type="Gene3D" id="3.40.50.300">
    <property type="entry name" value="P-loop containing nucleotide triphosphate hydrolases"/>
    <property type="match status" value="2"/>
</dbReference>
<name>A0A4S3PUP8_9BACI</name>
<evidence type="ECO:0000256" key="9">
    <source>
        <dbReference type="ARBA" id="ARBA00022967"/>
    </source>
</evidence>
<evidence type="ECO:0000313" key="13">
    <source>
        <dbReference type="EMBL" id="THE13511.1"/>
    </source>
</evidence>
<evidence type="ECO:0000256" key="7">
    <source>
        <dbReference type="ARBA" id="ARBA00022741"/>
    </source>
</evidence>
<keyword evidence="7 11" id="KW-0547">Nucleotide-binding</keyword>
<dbReference type="InterPro" id="IPR003593">
    <property type="entry name" value="AAA+_ATPase"/>
</dbReference>
<keyword evidence="10 11" id="KW-0472">Membrane</keyword>
<evidence type="ECO:0000256" key="10">
    <source>
        <dbReference type="ARBA" id="ARBA00023136"/>
    </source>
</evidence>
<evidence type="ECO:0000256" key="3">
    <source>
        <dbReference type="ARBA" id="ARBA00022448"/>
    </source>
</evidence>
<evidence type="ECO:0000256" key="11">
    <source>
        <dbReference type="RuleBase" id="RU367029"/>
    </source>
</evidence>
<dbReference type="CDD" id="cd03215">
    <property type="entry name" value="ABC_Carb_Monos_II"/>
    <property type="match status" value="1"/>
</dbReference>
<dbReference type="GO" id="GO:0043211">
    <property type="term" value="F:ABC-type carbohydrate transporter activity"/>
    <property type="evidence" value="ECO:0007669"/>
    <property type="project" value="UniProtKB-UniRule"/>
</dbReference>
<dbReference type="SMART" id="SM00382">
    <property type="entry name" value="AAA"/>
    <property type="match status" value="2"/>
</dbReference>
<dbReference type="PANTHER" id="PTHR43790:SF7">
    <property type="entry name" value="GALACTOSE_METHYL GALACTOSIDE IMPORT ATP-BINDING PROTEIN MGLA"/>
    <property type="match status" value="1"/>
</dbReference>
<dbReference type="SUPFAM" id="SSF52540">
    <property type="entry name" value="P-loop containing nucleoside triphosphate hydrolases"/>
    <property type="match status" value="2"/>
</dbReference>
<feature type="domain" description="ABC transporter" evidence="12">
    <location>
        <begin position="251"/>
        <end position="496"/>
    </location>
</feature>
<dbReference type="PROSITE" id="PS00211">
    <property type="entry name" value="ABC_TRANSPORTER_1"/>
    <property type="match status" value="1"/>
</dbReference>
<dbReference type="CDD" id="cd03216">
    <property type="entry name" value="ABC_Carb_Monos_I"/>
    <property type="match status" value="1"/>
</dbReference>
<dbReference type="EMBL" id="SLUB01000009">
    <property type="protein sequence ID" value="THE13511.1"/>
    <property type="molecule type" value="Genomic_DNA"/>
</dbReference>
<accession>A0A4S3PUP8</accession>
<organism evidence="13 14">
    <name type="scientific">Bacillus timonensis</name>
    <dbReference type="NCBI Taxonomy" id="1033734"/>
    <lineage>
        <taxon>Bacteria</taxon>
        <taxon>Bacillati</taxon>
        <taxon>Bacillota</taxon>
        <taxon>Bacilli</taxon>
        <taxon>Bacillales</taxon>
        <taxon>Bacillaceae</taxon>
        <taxon>Bacillus</taxon>
    </lineage>
</organism>
<comment type="catalytic activity">
    <reaction evidence="11">
        <text>D-galactose(out) + ATP + H2O = D-galactose(in) + ADP + phosphate + H(+)</text>
        <dbReference type="Rhea" id="RHEA:60156"/>
        <dbReference type="ChEBI" id="CHEBI:4139"/>
        <dbReference type="ChEBI" id="CHEBI:15377"/>
        <dbReference type="ChEBI" id="CHEBI:15378"/>
        <dbReference type="ChEBI" id="CHEBI:30616"/>
        <dbReference type="ChEBI" id="CHEBI:43474"/>
        <dbReference type="ChEBI" id="CHEBI:456216"/>
        <dbReference type="EC" id="7.5.2.11"/>
    </reaction>
</comment>
<evidence type="ECO:0000256" key="8">
    <source>
        <dbReference type="ARBA" id="ARBA00022840"/>
    </source>
</evidence>
<comment type="caution">
    <text evidence="13">The sequence shown here is derived from an EMBL/GenBank/DDBJ whole genome shotgun (WGS) entry which is preliminary data.</text>
</comment>
<evidence type="ECO:0000259" key="12">
    <source>
        <dbReference type="PROSITE" id="PS50893"/>
    </source>
</evidence>
<dbReference type="OrthoDB" id="9771863at2"/>
<keyword evidence="6" id="KW-0677">Repeat</keyword>
<dbReference type="AlphaFoldDB" id="A0A4S3PUP8"/>
<dbReference type="InterPro" id="IPR017871">
    <property type="entry name" value="ABC_transporter-like_CS"/>
</dbReference>
<keyword evidence="9 11" id="KW-1278">Translocase</keyword>
<dbReference type="GO" id="GO:0016887">
    <property type="term" value="F:ATP hydrolysis activity"/>
    <property type="evidence" value="ECO:0007669"/>
    <property type="project" value="InterPro"/>
</dbReference>
<dbReference type="GO" id="GO:0005886">
    <property type="term" value="C:plasma membrane"/>
    <property type="evidence" value="ECO:0007669"/>
    <property type="project" value="UniProtKB-SubCell"/>
</dbReference>
<keyword evidence="14" id="KW-1185">Reference proteome</keyword>
<evidence type="ECO:0000256" key="6">
    <source>
        <dbReference type="ARBA" id="ARBA00022737"/>
    </source>
</evidence>
<dbReference type="FunFam" id="3.40.50.300:FF:000126">
    <property type="entry name" value="Galactose/methyl galactoside import ATP-binding protein MglA"/>
    <property type="match status" value="1"/>
</dbReference>
<evidence type="ECO:0000256" key="1">
    <source>
        <dbReference type="ARBA" id="ARBA00004202"/>
    </source>
</evidence>
<dbReference type="EC" id="7.5.2.11" evidence="11"/>
<reference evidence="13 14" key="1">
    <citation type="journal article" date="2019" name="Indoor Air">
        <title>Impacts of indoor surface finishes on bacterial viability.</title>
        <authorList>
            <person name="Hu J."/>
            <person name="Maamar S.B."/>
            <person name="Glawe A.J."/>
            <person name="Gottel N."/>
            <person name="Gilbert J.A."/>
            <person name="Hartmann E.M."/>
        </authorList>
    </citation>
    <scope>NUCLEOTIDE SEQUENCE [LARGE SCALE GENOMIC DNA]</scope>
    <source>
        <strain evidence="13 14">AF060A6</strain>
    </source>
</reference>
<dbReference type="Proteomes" id="UP000306477">
    <property type="component" value="Unassembled WGS sequence"/>
</dbReference>
<evidence type="ECO:0000256" key="5">
    <source>
        <dbReference type="ARBA" id="ARBA00022597"/>
    </source>
</evidence>
<feature type="domain" description="ABC transporter" evidence="12">
    <location>
        <begin position="4"/>
        <end position="241"/>
    </location>
</feature>
<dbReference type="Pfam" id="PF00005">
    <property type="entry name" value="ABC_tran"/>
    <property type="match status" value="2"/>
</dbReference>
<evidence type="ECO:0000256" key="2">
    <source>
        <dbReference type="ARBA" id="ARBA00004533"/>
    </source>
</evidence>
<keyword evidence="4 11" id="KW-1003">Cell membrane</keyword>